<evidence type="ECO:0000313" key="2">
    <source>
        <dbReference type="Proteomes" id="UP000182373"/>
    </source>
</evidence>
<reference evidence="2" key="1">
    <citation type="submission" date="2016-11" db="EMBL/GenBank/DDBJ databases">
        <title>Comparative genomic and phenotypic analysis of Granulibacter bethesdensis clinical isolates from patients with chronic granulomatous disease.</title>
        <authorList>
            <person name="Zarember K.A."/>
            <person name="Porcella S.F."/>
            <person name="Chu J."/>
            <person name="Ding L."/>
            <person name="Dahlstrom E."/>
            <person name="Barbian K."/>
            <person name="Martens C."/>
            <person name="Sykora L."/>
            <person name="Kramer S."/>
            <person name="Pettinato A.M."/>
            <person name="Hong H."/>
            <person name="Wald G."/>
            <person name="Berg L.J."/>
            <person name="Rogge L.S."/>
            <person name="Greenberg D.E."/>
            <person name="Falcone E.L."/>
            <person name="Neves J.F."/>
            <person name="Simoes M.J."/>
            <person name="Casal M."/>
            <person name="Rodriguez-Lopez F.C."/>
            <person name="Zelazny A."/>
            <person name="Gallin J.I."/>
            <person name="Holland S.M."/>
        </authorList>
    </citation>
    <scope>NUCLEOTIDE SEQUENCE [LARGE SCALE GENOMIC DNA]</scope>
    <source>
        <strain evidence="2">NIH9.1</strain>
    </source>
</reference>
<evidence type="ECO:0000313" key="1">
    <source>
        <dbReference type="EMBL" id="APH54928.1"/>
    </source>
</evidence>
<proteinExistence type="predicted"/>
<organism evidence="1 2">
    <name type="scientific">Granulibacter bethesdensis</name>
    <dbReference type="NCBI Taxonomy" id="364410"/>
    <lineage>
        <taxon>Bacteria</taxon>
        <taxon>Pseudomonadati</taxon>
        <taxon>Pseudomonadota</taxon>
        <taxon>Alphaproteobacteria</taxon>
        <taxon>Acetobacterales</taxon>
        <taxon>Acetobacteraceae</taxon>
        <taxon>Granulibacter</taxon>
    </lineage>
</organism>
<sequence>MAVAASGLIFEEESFFGKIFKDIREIKGLSAQNRFLYQDDETDYSASPCAACSSWNLSGF</sequence>
<dbReference type="AlphaFoldDB" id="A0AAC9KCQ3"/>
<dbReference type="Proteomes" id="UP000182373">
    <property type="component" value="Chromosome"/>
</dbReference>
<accession>A0AAC9KCQ3</accession>
<protein>
    <submittedName>
        <fullName evidence="1">Uncharacterized protein</fullName>
    </submittedName>
</protein>
<dbReference type="RefSeq" id="WP_157692601.1">
    <property type="nucleotide sequence ID" value="NZ_CP018191.1"/>
</dbReference>
<dbReference type="EMBL" id="CP018191">
    <property type="protein sequence ID" value="APH54928.1"/>
    <property type="molecule type" value="Genomic_DNA"/>
</dbReference>
<gene>
    <name evidence="1" type="ORF">GbCGDNIH9_8614</name>
</gene>
<name>A0AAC9KCQ3_9PROT</name>